<accession>A0AAD1C2B0</accession>
<dbReference type="AlphaFoldDB" id="A0AAD1C2B0"/>
<dbReference type="Proteomes" id="UP000218554">
    <property type="component" value="Chromosome"/>
</dbReference>
<organism evidence="2 3">
    <name type="scientific">Metapseudomonas furukawaii</name>
    <name type="common">Pseudomonas furukawaii</name>
    <dbReference type="NCBI Taxonomy" id="1149133"/>
    <lineage>
        <taxon>Bacteria</taxon>
        <taxon>Pseudomonadati</taxon>
        <taxon>Pseudomonadota</taxon>
        <taxon>Gammaproteobacteria</taxon>
        <taxon>Pseudomonadales</taxon>
        <taxon>Pseudomonadaceae</taxon>
        <taxon>Metapseudomonas</taxon>
    </lineage>
</organism>
<dbReference type="GO" id="GO:0035438">
    <property type="term" value="F:cyclic-di-GMP binding"/>
    <property type="evidence" value="ECO:0007669"/>
    <property type="project" value="InterPro"/>
</dbReference>
<evidence type="ECO:0000259" key="1">
    <source>
        <dbReference type="Pfam" id="PF07238"/>
    </source>
</evidence>
<gene>
    <name evidence="2" type="ORF">KF707C_30900</name>
</gene>
<dbReference type="SUPFAM" id="SSF141371">
    <property type="entry name" value="PilZ domain-like"/>
    <property type="match status" value="1"/>
</dbReference>
<feature type="domain" description="PilZ" evidence="1">
    <location>
        <begin position="2"/>
        <end position="87"/>
    </location>
</feature>
<sequence length="136" mass="15572">MRQFLRHPTEMPVELVPRKGRHTPSQRLHDISLGGVACNSSRAYRRGTRLLLSIPLLGEQACYAGTVAWCHRQDVDFLVGIAFTDEESLFRARMVEQICLIEQYRLQREREIGEPLDAETVAQEWIARHAADFAPV</sequence>
<dbReference type="KEGG" id="pfuw:KF707C_30900"/>
<evidence type="ECO:0000313" key="2">
    <source>
        <dbReference type="EMBL" id="BAU74778.1"/>
    </source>
</evidence>
<keyword evidence="3" id="KW-1185">Reference proteome</keyword>
<evidence type="ECO:0000313" key="3">
    <source>
        <dbReference type="Proteomes" id="UP000218554"/>
    </source>
</evidence>
<protein>
    <recommendedName>
        <fullName evidence="1">PilZ domain-containing protein</fullName>
    </recommendedName>
</protein>
<dbReference type="EMBL" id="AP014862">
    <property type="protein sequence ID" value="BAU74778.1"/>
    <property type="molecule type" value="Genomic_DNA"/>
</dbReference>
<dbReference type="Gene3D" id="2.40.10.220">
    <property type="entry name" value="predicted glycosyltransferase like domains"/>
    <property type="match status" value="1"/>
</dbReference>
<proteinExistence type="predicted"/>
<dbReference type="InterPro" id="IPR009875">
    <property type="entry name" value="PilZ_domain"/>
</dbReference>
<name>A0AAD1C2B0_METFU</name>
<dbReference type="RefSeq" id="WP_003448333.1">
    <property type="nucleotide sequence ID" value="NZ_AJMR01000020.1"/>
</dbReference>
<dbReference type="Pfam" id="PF07238">
    <property type="entry name" value="PilZ"/>
    <property type="match status" value="1"/>
</dbReference>
<reference evidence="2 3" key="2">
    <citation type="journal article" date="2017" name="Int. J. Syst. Evol. Microbiol.">
        <title>Pseudomonas furukawaii sp. nov., a polychlorinated biphenyl-degrading bacterium isolated from biphenyl-contaminated soil in Japan.</title>
        <authorList>
            <person name="Kimura N."/>
            <person name="Watanabe T."/>
            <person name="Suenaga H."/>
            <person name="Fujihara H."/>
            <person name="Futagami T."/>
            <person name="Goto M."/>
            <person name="Hanada S."/>
            <person name="Hirose J."/>
        </authorList>
    </citation>
    <scope>NUCLEOTIDE SEQUENCE [LARGE SCALE GENOMIC DNA]</scope>
    <source>
        <strain evidence="3">DSM 10086 / NBRC 110670 / KF707</strain>
    </source>
</reference>
<reference evidence="3" key="1">
    <citation type="submission" date="2015-05" db="EMBL/GenBank/DDBJ databases">
        <title>Draft genome sequencing of a biphenyl-degrading bacterium, Pseudomonas balearica KF707 (=NBRC110670).</title>
        <authorList>
            <person name="Kimura N."/>
            <person name="Hirose J."/>
            <person name="Watanabe T."/>
            <person name="Suenaga H."/>
            <person name="Fujihara H."/>
            <person name="Noguchi M."/>
            <person name="Hashimoto M."/>
            <person name="Shimodaira J."/>
            <person name="Tsuchikane K."/>
            <person name="Hosoyama A."/>
            <person name="Yamazoe A."/>
            <person name="Fujita N."/>
            <person name="Furukawa K."/>
        </authorList>
    </citation>
    <scope>NUCLEOTIDE SEQUENCE [LARGE SCALE GENOMIC DNA]</scope>
    <source>
        <strain evidence="3">DSM 10086 / NBRC 110670 / KF707</strain>
    </source>
</reference>